<dbReference type="SUPFAM" id="SSF57850">
    <property type="entry name" value="RING/U-box"/>
    <property type="match status" value="1"/>
</dbReference>
<organism evidence="8 9">
    <name type="scientific">Brachionus calyciflorus</name>
    <dbReference type="NCBI Taxonomy" id="104777"/>
    <lineage>
        <taxon>Eukaryota</taxon>
        <taxon>Metazoa</taxon>
        <taxon>Spiralia</taxon>
        <taxon>Gnathifera</taxon>
        <taxon>Rotifera</taxon>
        <taxon>Eurotatoria</taxon>
        <taxon>Monogononta</taxon>
        <taxon>Pseudotrocha</taxon>
        <taxon>Ploima</taxon>
        <taxon>Brachionidae</taxon>
        <taxon>Brachionus</taxon>
    </lineage>
</organism>
<dbReference type="AlphaFoldDB" id="A0A814CDW6"/>
<dbReference type="InterPro" id="IPR047157">
    <property type="entry name" value="PHRF1/Atg35"/>
</dbReference>
<keyword evidence="9" id="KW-1185">Reference proteome</keyword>
<evidence type="ECO:0000313" key="8">
    <source>
        <dbReference type="EMBL" id="CAF0943076.1"/>
    </source>
</evidence>
<evidence type="ECO:0000256" key="1">
    <source>
        <dbReference type="ARBA" id="ARBA00022723"/>
    </source>
</evidence>
<evidence type="ECO:0000259" key="6">
    <source>
        <dbReference type="PROSITE" id="PS50016"/>
    </source>
</evidence>
<dbReference type="PANTHER" id="PTHR12618:SF20">
    <property type="entry name" value="PHD AND RING FINGER DOMAIN-CONTAINING PROTEIN 1"/>
    <property type="match status" value="1"/>
</dbReference>
<dbReference type="EMBL" id="CAJNOC010002617">
    <property type="protein sequence ID" value="CAF0943076.1"/>
    <property type="molecule type" value="Genomic_DNA"/>
</dbReference>
<proteinExistence type="predicted"/>
<dbReference type="InterPro" id="IPR057031">
    <property type="entry name" value="SFR19-like_C"/>
</dbReference>
<dbReference type="CDD" id="cd15536">
    <property type="entry name" value="PHD_PHRF1"/>
    <property type="match status" value="1"/>
</dbReference>
<feature type="domain" description="RING-type" evidence="7">
    <location>
        <begin position="43"/>
        <end position="85"/>
    </location>
</feature>
<evidence type="ECO:0000256" key="2">
    <source>
        <dbReference type="ARBA" id="ARBA00022771"/>
    </source>
</evidence>
<dbReference type="PANTHER" id="PTHR12618">
    <property type="entry name" value="PHD AND RING FINGER DOMAIN-CONTAINING PROTEIN 1"/>
    <property type="match status" value="1"/>
</dbReference>
<comment type="caution">
    <text evidence="8">The sequence shown here is derived from an EMBL/GenBank/DDBJ whole genome shotgun (WGS) entry which is preliminary data.</text>
</comment>
<protein>
    <recommendedName>
        <fullName evidence="10">PHD and RING finger domain-containing protein 1</fullName>
    </recommendedName>
</protein>
<dbReference type="InterPro" id="IPR001841">
    <property type="entry name" value="Znf_RING"/>
</dbReference>
<dbReference type="Pfam" id="PF13639">
    <property type="entry name" value="zf-RING_2"/>
    <property type="match status" value="1"/>
</dbReference>
<evidence type="ECO:0000256" key="5">
    <source>
        <dbReference type="SAM" id="MobiDB-lite"/>
    </source>
</evidence>
<feature type="region of interest" description="Disordered" evidence="5">
    <location>
        <begin position="642"/>
        <end position="661"/>
    </location>
</feature>
<reference evidence="8" key="1">
    <citation type="submission" date="2021-02" db="EMBL/GenBank/DDBJ databases">
        <authorList>
            <person name="Nowell W R."/>
        </authorList>
    </citation>
    <scope>NUCLEOTIDE SEQUENCE</scope>
    <source>
        <strain evidence="8">Ploen Becks lab</strain>
    </source>
</reference>
<name>A0A814CDW6_9BILA</name>
<dbReference type="PROSITE" id="PS01359">
    <property type="entry name" value="ZF_PHD_1"/>
    <property type="match status" value="1"/>
</dbReference>
<keyword evidence="2 4" id="KW-0863">Zinc-finger</keyword>
<gene>
    <name evidence="8" type="ORF">OXX778_LOCUS13530</name>
</gene>
<dbReference type="InterPro" id="IPR019786">
    <property type="entry name" value="Zinc_finger_PHD-type_CS"/>
</dbReference>
<dbReference type="Pfam" id="PF00628">
    <property type="entry name" value="PHD"/>
    <property type="match status" value="1"/>
</dbReference>
<dbReference type="PROSITE" id="PS50089">
    <property type="entry name" value="ZF_RING_2"/>
    <property type="match status" value="1"/>
</dbReference>
<dbReference type="Gene3D" id="3.30.40.10">
    <property type="entry name" value="Zinc/RING finger domain, C3HC4 (zinc finger)"/>
    <property type="match status" value="2"/>
</dbReference>
<evidence type="ECO:0000313" key="9">
    <source>
        <dbReference type="Proteomes" id="UP000663879"/>
    </source>
</evidence>
<feature type="domain" description="PHD-type" evidence="6">
    <location>
        <begin position="123"/>
        <end position="173"/>
    </location>
</feature>
<dbReference type="PROSITE" id="PS50016">
    <property type="entry name" value="ZF_PHD_2"/>
    <property type="match status" value="1"/>
</dbReference>
<dbReference type="InterPro" id="IPR019787">
    <property type="entry name" value="Znf_PHD-finger"/>
</dbReference>
<dbReference type="InterPro" id="IPR017907">
    <property type="entry name" value="Znf_RING_CS"/>
</dbReference>
<evidence type="ECO:0000256" key="3">
    <source>
        <dbReference type="ARBA" id="ARBA00022833"/>
    </source>
</evidence>
<dbReference type="InterPro" id="IPR001965">
    <property type="entry name" value="Znf_PHD"/>
</dbReference>
<evidence type="ECO:0000259" key="7">
    <source>
        <dbReference type="PROSITE" id="PS50089"/>
    </source>
</evidence>
<sequence length="783" mass="90659">MKNIKSEKIDHDDIKPVIKSEPIIKKEKTTPHTNDIKIKSQNCPICLCNFDFNSQLSSPDVCQHIFCLECLQEWSKKVNTCPIDRKTYTHIHIKNILNLNQTLRRIKVEDRTQQHREEYEQDLTFCEICRLPNREDRMLLCDACDRGYHCECLNPAVDEIPEGEWFCPECVRSGRGRNVPTTSENTRTIARTNFAEQVRRNVENRRTRSVLNDIENKPRVRRTFKKIVRRKKRRVKRIRRKTTKSIKKEPGIKTEPGSCLLTPKKTVRRKRKYKRRKVKRVKTKKTSTKTNLLKLNVLNIKKKYKLSNRTPKERILKQIINQQEKKMSDVIPSSEKLSNNFHGIRSVDDEDLASVQLTAGTSHYFEKFYNNKQDEKPKKEVKSSSSSSFDLLNSIMSSQQILSQNSSKIKVKHDGSIELVDKQQQKKADLSKNTISNGINSIKTENENVPKLNKFNSETSILNKPKTEPTLLETNTQIKREEKIDKPNSNLIKTKSEPLEKIQNKKIKIEPNSTVESKKSDIGSSLNLIRVKSEPLEKIQYKKVKTEPNLPVESLKTNVKKPDVDSSQSLVKVKSEPFDTKKNPKIEPSAIRKIPEKIEQKSAGQQRFKSKALISKKSDVLNEEKISNEKNKRKLGVKELENVSHLPNTSKNLAKIDKQESQHVAKIKTEPFDNSTNKEENNKSTDAIQEQIALICKSAIKPFYFKQTIDKEDYKLIMKKVVTKVRAHVKELAHLNAKKVTDLAMAYVDKIKLEKKNSLVNIKLESNKIHPDFKKEIDDIFDD</sequence>
<dbReference type="Proteomes" id="UP000663879">
    <property type="component" value="Unassembled WGS sequence"/>
</dbReference>
<dbReference type="OrthoDB" id="1935339at2759"/>
<dbReference type="SMART" id="SM00249">
    <property type="entry name" value="PHD"/>
    <property type="match status" value="1"/>
</dbReference>
<dbReference type="InterPro" id="IPR013083">
    <property type="entry name" value="Znf_RING/FYVE/PHD"/>
</dbReference>
<feature type="region of interest" description="Disordered" evidence="5">
    <location>
        <begin position="566"/>
        <end position="585"/>
    </location>
</feature>
<evidence type="ECO:0000256" key="4">
    <source>
        <dbReference type="PROSITE-ProRule" id="PRU00175"/>
    </source>
</evidence>
<dbReference type="InterPro" id="IPR011011">
    <property type="entry name" value="Znf_FYVE_PHD"/>
</dbReference>
<keyword evidence="1" id="KW-0479">Metal-binding</keyword>
<dbReference type="PROSITE" id="PS00518">
    <property type="entry name" value="ZF_RING_1"/>
    <property type="match status" value="1"/>
</dbReference>
<dbReference type="Pfam" id="PF23030">
    <property type="entry name" value="SCAF11-like_C"/>
    <property type="match status" value="1"/>
</dbReference>
<evidence type="ECO:0008006" key="10">
    <source>
        <dbReference type="Google" id="ProtNLM"/>
    </source>
</evidence>
<keyword evidence="3" id="KW-0862">Zinc</keyword>
<dbReference type="SMART" id="SM00184">
    <property type="entry name" value="RING"/>
    <property type="match status" value="2"/>
</dbReference>
<accession>A0A814CDW6</accession>
<feature type="compositionally biased region" description="Basic and acidic residues" evidence="5">
    <location>
        <begin position="573"/>
        <end position="585"/>
    </location>
</feature>
<dbReference type="GO" id="GO:0008270">
    <property type="term" value="F:zinc ion binding"/>
    <property type="evidence" value="ECO:0007669"/>
    <property type="project" value="UniProtKB-KW"/>
</dbReference>
<dbReference type="SUPFAM" id="SSF57903">
    <property type="entry name" value="FYVE/PHD zinc finger"/>
    <property type="match status" value="1"/>
</dbReference>